<accession>A0A8S8XHC9</accession>
<dbReference type="EMBL" id="BOPV01000001">
    <property type="protein sequence ID" value="GIL40947.1"/>
    <property type="molecule type" value="Genomic_DNA"/>
</dbReference>
<dbReference type="AlphaFoldDB" id="A0A8S8XHC9"/>
<gene>
    <name evidence="1" type="ORF">TMPK1_31840</name>
</gene>
<keyword evidence="2" id="KW-1185">Reference proteome</keyword>
<sequence length="327" mass="37049">MLSLIPGRSLLRRLARPWSADGPTLREIEVSLREMRSLLLAQSIPPESLWEYGPRAQPALPNAPVFEQSVLCRQEHFETGYFSYWAAQMAHLPVYHRKLWEFVFIAQALHERGLLRSDSRGLGFGVGKEPLTALFAARGCRILATDADATQAAHNGWVRSQQHAAELDGLRWPQICDDARFDNQVAFAPFDMNDTPGEFRGYDFCWSACALEHLGSIENGLAFIRRSLDCLRPGGVAVHTTEFNLHHDERTIDNAATVLFRRRDLERLFAELQEDGHVCAPLDLREGHRPVERFIDLPPFRSHPHLKLALEGFPTTSIGLIVQRRAN</sequence>
<dbReference type="Pfam" id="PF13489">
    <property type="entry name" value="Methyltransf_23"/>
    <property type="match status" value="1"/>
</dbReference>
<reference evidence="1" key="1">
    <citation type="submission" date="2021-02" db="EMBL/GenBank/DDBJ databases">
        <title>Genome sequence of Rhodospirillales sp. strain TMPK1 isolated from soil.</title>
        <authorList>
            <person name="Nakai R."/>
            <person name="Kusada H."/>
            <person name="Tamaki H."/>
        </authorList>
    </citation>
    <scope>NUCLEOTIDE SEQUENCE</scope>
    <source>
        <strain evidence="1">TMPK1</strain>
    </source>
</reference>
<dbReference type="InterPro" id="IPR029063">
    <property type="entry name" value="SAM-dependent_MTases_sf"/>
</dbReference>
<protein>
    <submittedName>
        <fullName evidence="1">Uncharacterized protein</fullName>
    </submittedName>
</protein>
<dbReference type="Proteomes" id="UP000681075">
    <property type="component" value="Unassembled WGS sequence"/>
</dbReference>
<proteinExistence type="predicted"/>
<evidence type="ECO:0000313" key="1">
    <source>
        <dbReference type="EMBL" id="GIL40947.1"/>
    </source>
</evidence>
<dbReference type="SUPFAM" id="SSF53335">
    <property type="entry name" value="S-adenosyl-L-methionine-dependent methyltransferases"/>
    <property type="match status" value="1"/>
</dbReference>
<dbReference type="Gene3D" id="3.40.50.150">
    <property type="entry name" value="Vaccinia Virus protein VP39"/>
    <property type="match status" value="1"/>
</dbReference>
<evidence type="ECO:0000313" key="2">
    <source>
        <dbReference type="Proteomes" id="UP000681075"/>
    </source>
</evidence>
<name>A0A8S8XHC9_9PROT</name>
<comment type="caution">
    <text evidence="1">The sequence shown here is derived from an EMBL/GenBank/DDBJ whole genome shotgun (WGS) entry which is preliminary data.</text>
</comment>
<organism evidence="1 2">
    <name type="scientific">Roseiterribacter gracilis</name>
    <dbReference type="NCBI Taxonomy" id="2812848"/>
    <lineage>
        <taxon>Bacteria</taxon>
        <taxon>Pseudomonadati</taxon>
        <taxon>Pseudomonadota</taxon>
        <taxon>Alphaproteobacteria</taxon>
        <taxon>Rhodospirillales</taxon>
        <taxon>Roseiterribacteraceae</taxon>
        <taxon>Roseiterribacter</taxon>
    </lineage>
</organism>
<dbReference type="RefSeq" id="WP_420244220.1">
    <property type="nucleotide sequence ID" value="NZ_BOPV01000001.1"/>
</dbReference>